<evidence type="ECO:0000313" key="3">
    <source>
        <dbReference type="Proteomes" id="UP000467214"/>
    </source>
</evidence>
<dbReference type="Pfam" id="PF16456">
    <property type="entry name" value="YmgD"/>
    <property type="match status" value="1"/>
</dbReference>
<evidence type="ECO:0000256" key="1">
    <source>
        <dbReference type="SAM" id="SignalP"/>
    </source>
</evidence>
<evidence type="ECO:0008006" key="4">
    <source>
        <dbReference type="Google" id="ProtNLM"/>
    </source>
</evidence>
<dbReference type="EMBL" id="WSSB01000001">
    <property type="protein sequence ID" value="MXR35522.1"/>
    <property type="molecule type" value="Genomic_DNA"/>
</dbReference>
<dbReference type="Proteomes" id="UP000467214">
    <property type="component" value="Unassembled WGS sequence"/>
</dbReference>
<keyword evidence="3" id="KW-1185">Reference proteome</keyword>
<accession>A0A845BHB8</accession>
<sequence length="114" mass="11583">MDDKMKKLAIIAALLTSSAAWAAAPAPAAPGGLSADYMITCSEANEEAKTDAGFVSALVASMGNASVEARNLKITPSKDLDAKVVKAMGAVCKKDPDGLLLNAVDSAMRSVASK</sequence>
<dbReference type="InterPro" id="IPR032497">
    <property type="entry name" value="YmgD"/>
</dbReference>
<comment type="caution">
    <text evidence="2">The sequence shown here is derived from an EMBL/GenBank/DDBJ whole genome shotgun (WGS) entry which is preliminary data.</text>
</comment>
<dbReference type="AlphaFoldDB" id="A0A845BHB8"/>
<proteinExistence type="predicted"/>
<protein>
    <recommendedName>
        <fullName evidence="4">Acid stress chaperone HdeA</fullName>
    </recommendedName>
</protein>
<reference evidence="2 3" key="1">
    <citation type="submission" date="2019-12" db="EMBL/GenBank/DDBJ databases">
        <title>Neisseriaceae gen. nov. sp. Genome sequencing and assembly.</title>
        <authorList>
            <person name="Liu Z."/>
            <person name="Li A."/>
        </authorList>
    </citation>
    <scope>NUCLEOTIDE SEQUENCE [LARGE SCALE GENOMIC DNA]</scope>
    <source>
        <strain evidence="2 3">B2N2-7</strain>
    </source>
</reference>
<evidence type="ECO:0000313" key="2">
    <source>
        <dbReference type="EMBL" id="MXR35522.1"/>
    </source>
</evidence>
<keyword evidence="1" id="KW-0732">Signal</keyword>
<dbReference type="InterPro" id="IPR038304">
    <property type="entry name" value="YmgD_sf"/>
</dbReference>
<gene>
    <name evidence="2" type="ORF">GQF02_00730</name>
</gene>
<organism evidence="2 3">
    <name type="scientific">Craterilacuibacter sinensis</name>
    <dbReference type="NCBI Taxonomy" id="2686017"/>
    <lineage>
        <taxon>Bacteria</taxon>
        <taxon>Pseudomonadati</taxon>
        <taxon>Pseudomonadota</taxon>
        <taxon>Betaproteobacteria</taxon>
        <taxon>Neisseriales</taxon>
        <taxon>Neisseriaceae</taxon>
        <taxon>Craterilacuibacter</taxon>
    </lineage>
</organism>
<name>A0A845BHB8_9NEIS</name>
<dbReference type="Gene3D" id="1.10.890.30">
    <property type="entry name" value="YmgD protein"/>
    <property type="match status" value="1"/>
</dbReference>
<feature type="chain" id="PRO_5032365981" description="Acid stress chaperone HdeA" evidence="1">
    <location>
        <begin position="23"/>
        <end position="114"/>
    </location>
</feature>
<feature type="signal peptide" evidence="1">
    <location>
        <begin position="1"/>
        <end position="22"/>
    </location>
</feature>